<accession>A0A6A6BM01</accession>
<feature type="region of interest" description="Disordered" evidence="1">
    <location>
        <begin position="1"/>
        <end position="56"/>
    </location>
</feature>
<reference evidence="2" key="1">
    <citation type="journal article" date="2020" name="Stud. Mycol.">
        <title>101 Dothideomycetes genomes: a test case for predicting lifestyles and emergence of pathogens.</title>
        <authorList>
            <person name="Haridas S."/>
            <person name="Albert R."/>
            <person name="Binder M."/>
            <person name="Bloem J."/>
            <person name="Labutti K."/>
            <person name="Salamov A."/>
            <person name="Andreopoulos B."/>
            <person name="Baker S."/>
            <person name="Barry K."/>
            <person name="Bills G."/>
            <person name="Bluhm B."/>
            <person name="Cannon C."/>
            <person name="Castanera R."/>
            <person name="Culley D."/>
            <person name="Daum C."/>
            <person name="Ezra D."/>
            <person name="Gonzalez J."/>
            <person name="Henrissat B."/>
            <person name="Kuo A."/>
            <person name="Liang C."/>
            <person name="Lipzen A."/>
            <person name="Lutzoni F."/>
            <person name="Magnuson J."/>
            <person name="Mondo S."/>
            <person name="Nolan M."/>
            <person name="Ohm R."/>
            <person name="Pangilinan J."/>
            <person name="Park H.-J."/>
            <person name="Ramirez L."/>
            <person name="Alfaro M."/>
            <person name="Sun H."/>
            <person name="Tritt A."/>
            <person name="Yoshinaga Y."/>
            <person name="Zwiers L.-H."/>
            <person name="Turgeon B."/>
            <person name="Goodwin S."/>
            <person name="Spatafora J."/>
            <person name="Crous P."/>
            <person name="Grigoriev I."/>
        </authorList>
    </citation>
    <scope>NUCLEOTIDE SEQUENCE</scope>
    <source>
        <strain evidence="2">CBS 121167</strain>
    </source>
</reference>
<name>A0A6A6BM01_9PEZI</name>
<keyword evidence="3" id="KW-1185">Reference proteome</keyword>
<proteinExistence type="predicted"/>
<dbReference type="Proteomes" id="UP000799438">
    <property type="component" value="Unassembled WGS sequence"/>
</dbReference>
<feature type="compositionally biased region" description="Basic residues" evidence="1">
    <location>
        <begin position="106"/>
        <end position="130"/>
    </location>
</feature>
<organism evidence="2 3">
    <name type="scientific">Aplosporella prunicola CBS 121167</name>
    <dbReference type="NCBI Taxonomy" id="1176127"/>
    <lineage>
        <taxon>Eukaryota</taxon>
        <taxon>Fungi</taxon>
        <taxon>Dikarya</taxon>
        <taxon>Ascomycota</taxon>
        <taxon>Pezizomycotina</taxon>
        <taxon>Dothideomycetes</taxon>
        <taxon>Dothideomycetes incertae sedis</taxon>
        <taxon>Botryosphaeriales</taxon>
        <taxon>Aplosporellaceae</taxon>
        <taxon>Aplosporella</taxon>
    </lineage>
</organism>
<feature type="compositionally biased region" description="Polar residues" evidence="1">
    <location>
        <begin position="92"/>
        <end position="102"/>
    </location>
</feature>
<protein>
    <submittedName>
        <fullName evidence="2">Uncharacterized protein</fullName>
    </submittedName>
</protein>
<evidence type="ECO:0000256" key="1">
    <source>
        <dbReference type="SAM" id="MobiDB-lite"/>
    </source>
</evidence>
<feature type="region of interest" description="Disordered" evidence="1">
    <location>
        <begin position="79"/>
        <end position="130"/>
    </location>
</feature>
<feature type="compositionally biased region" description="Low complexity" evidence="1">
    <location>
        <begin position="10"/>
        <end position="31"/>
    </location>
</feature>
<evidence type="ECO:0000313" key="3">
    <source>
        <dbReference type="Proteomes" id="UP000799438"/>
    </source>
</evidence>
<dbReference type="RefSeq" id="XP_033399283.1">
    <property type="nucleotide sequence ID" value="XM_033535650.1"/>
</dbReference>
<gene>
    <name evidence="2" type="ORF">K452DRAFT_159481</name>
</gene>
<feature type="compositionally biased region" description="Basic and acidic residues" evidence="1">
    <location>
        <begin position="33"/>
        <end position="44"/>
    </location>
</feature>
<evidence type="ECO:0000313" key="2">
    <source>
        <dbReference type="EMBL" id="KAF2143571.1"/>
    </source>
</evidence>
<sequence length="233" mass="25547">MSDQLGWDHQQPPTQPTNQLNKPALNLLAPARSSERARLRDHLTNTRNSPRHNRDLTQTHTFSFCVPTSLSLPLTRPTYHTTHSPGSRHALTHSTHTLTRIQPKSPRTRPHKTRRHHASVPRIHASRRAARPARMQAAGAIWASGSLHPAGAKHATAIAQPRLARLALGAGLAGVRACERACVCVDVDVDGRQTDRQAGRQKGGDCLGSKTDGNFRCLRRAAKTWVRVDGCGT</sequence>
<dbReference type="EMBL" id="ML995481">
    <property type="protein sequence ID" value="KAF2143571.1"/>
    <property type="molecule type" value="Genomic_DNA"/>
</dbReference>
<dbReference type="AlphaFoldDB" id="A0A6A6BM01"/>
<dbReference type="GeneID" id="54293144"/>